<keyword evidence="3 8" id="KW-0479">Metal-binding</keyword>
<keyword evidence="10" id="KW-0548">Nucleotidyltransferase</keyword>
<comment type="similarity">
    <text evidence="8">Belongs to the MobA family.</text>
</comment>
<dbReference type="GO" id="GO:0005525">
    <property type="term" value="F:GTP binding"/>
    <property type="evidence" value="ECO:0007669"/>
    <property type="project" value="UniProtKB-UniRule"/>
</dbReference>
<name>A0A8J7M1V8_9BACT</name>
<feature type="binding site" evidence="8">
    <location>
        <position position="45"/>
    </location>
    <ligand>
        <name>GTP</name>
        <dbReference type="ChEBI" id="CHEBI:37565"/>
    </ligand>
</feature>
<evidence type="ECO:0000256" key="1">
    <source>
        <dbReference type="ARBA" id="ARBA00022490"/>
    </source>
</evidence>
<evidence type="ECO:0000256" key="5">
    <source>
        <dbReference type="ARBA" id="ARBA00022842"/>
    </source>
</evidence>
<gene>
    <name evidence="8" type="primary">mobA</name>
    <name evidence="10" type="ORF">JFN93_20620</name>
</gene>
<dbReference type="InterPro" id="IPR025877">
    <property type="entry name" value="MobA-like_NTP_Trfase"/>
</dbReference>
<reference evidence="10" key="1">
    <citation type="submission" date="2020-12" db="EMBL/GenBank/DDBJ databases">
        <title>Geomonas sp. Red875, isolated from river sediment.</title>
        <authorList>
            <person name="Xu Z."/>
            <person name="Zhang Z."/>
            <person name="Masuda Y."/>
            <person name="Itoh H."/>
            <person name="Senoo K."/>
        </authorList>
    </citation>
    <scope>NUCLEOTIDE SEQUENCE</scope>
    <source>
        <strain evidence="10">Red875</strain>
    </source>
</reference>
<keyword evidence="2 8" id="KW-0808">Transferase</keyword>
<comment type="function">
    <text evidence="8">Transfers a GMP moiety from GTP to Mo-molybdopterin (Mo-MPT) cofactor (Moco or molybdenum cofactor) to form Mo-molybdopterin guanine dinucleotide (Mo-MGD) cofactor.</text>
</comment>
<organism evidence="10 11">
    <name type="scientific">Geomesophilobacter sediminis</name>
    <dbReference type="NCBI Taxonomy" id="2798584"/>
    <lineage>
        <taxon>Bacteria</taxon>
        <taxon>Pseudomonadati</taxon>
        <taxon>Thermodesulfobacteriota</taxon>
        <taxon>Desulfuromonadia</taxon>
        <taxon>Geobacterales</taxon>
        <taxon>Geobacteraceae</taxon>
        <taxon>Geomesophilobacter</taxon>
    </lineage>
</organism>
<dbReference type="AlphaFoldDB" id="A0A8J7M1V8"/>
<dbReference type="SUPFAM" id="SSF53448">
    <property type="entry name" value="Nucleotide-diphospho-sugar transferases"/>
    <property type="match status" value="1"/>
</dbReference>
<feature type="binding site" evidence="8">
    <location>
        <position position="119"/>
    </location>
    <ligand>
        <name>GTP</name>
        <dbReference type="ChEBI" id="CHEBI:37565"/>
    </ligand>
</feature>
<keyword evidence="5 8" id="KW-0460">Magnesium</keyword>
<feature type="binding site" evidence="8">
    <location>
        <position position="90"/>
    </location>
    <ligand>
        <name>GTP</name>
        <dbReference type="ChEBI" id="CHEBI:37565"/>
    </ligand>
</feature>
<evidence type="ECO:0000256" key="2">
    <source>
        <dbReference type="ARBA" id="ARBA00022679"/>
    </source>
</evidence>
<comment type="caution">
    <text evidence="8">Lacks conserved residue(s) required for the propagation of feature annotation.</text>
</comment>
<keyword evidence="4 8" id="KW-0547">Nucleotide-binding</keyword>
<dbReference type="Pfam" id="PF12804">
    <property type="entry name" value="NTP_transf_3"/>
    <property type="match status" value="1"/>
</dbReference>
<comment type="cofactor">
    <cofactor evidence="8">
        <name>Mg(2+)</name>
        <dbReference type="ChEBI" id="CHEBI:18420"/>
    </cofactor>
</comment>
<keyword evidence="7 8" id="KW-0501">Molybdenum cofactor biosynthesis</keyword>
<keyword evidence="6 8" id="KW-0342">GTP-binding</keyword>
<dbReference type="EMBL" id="JAEMHM010000020">
    <property type="protein sequence ID" value="MBJ6727122.1"/>
    <property type="molecule type" value="Genomic_DNA"/>
</dbReference>
<comment type="caution">
    <text evidence="10">The sequence shown here is derived from an EMBL/GenBank/DDBJ whole genome shotgun (WGS) entry which is preliminary data.</text>
</comment>
<comment type="domain">
    <text evidence="8">The N-terminal domain determines nucleotide recognition and specific binding, while the C-terminal domain determines the specific binding to the target protein.</text>
</comment>
<dbReference type="PANTHER" id="PTHR19136:SF81">
    <property type="entry name" value="MOLYBDENUM COFACTOR GUANYLYLTRANSFERASE"/>
    <property type="match status" value="1"/>
</dbReference>
<keyword evidence="11" id="KW-1185">Reference proteome</keyword>
<dbReference type="EC" id="2.7.7.77" evidence="8"/>
<dbReference type="InterPro" id="IPR013482">
    <property type="entry name" value="Molybde_CF_guanTrfase"/>
</dbReference>
<evidence type="ECO:0000256" key="4">
    <source>
        <dbReference type="ARBA" id="ARBA00022741"/>
    </source>
</evidence>
<dbReference type="CDD" id="cd02503">
    <property type="entry name" value="MobA"/>
    <property type="match status" value="1"/>
</dbReference>
<evidence type="ECO:0000259" key="9">
    <source>
        <dbReference type="Pfam" id="PF12804"/>
    </source>
</evidence>
<feature type="binding site" evidence="8">
    <location>
        <position position="119"/>
    </location>
    <ligand>
        <name>Mg(2+)</name>
        <dbReference type="ChEBI" id="CHEBI:18420"/>
    </ligand>
</feature>
<feature type="domain" description="MobA-like NTP transferase" evidence="9">
    <location>
        <begin position="30"/>
        <end position="175"/>
    </location>
</feature>
<comment type="catalytic activity">
    <reaction evidence="8">
        <text>Mo-molybdopterin + GTP + H(+) = Mo-molybdopterin guanine dinucleotide + diphosphate</text>
        <dbReference type="Rhea" id="RHEA:34243"/>
        <dbReference type="ChEBI" id="CHEBI:15378"/>
        <dbReference type="ChEBI" id="CHEBI:33019"/>
        <dbReference type="ChEBI" id="CHEBI:37565"/>
        <dbReference type="ChEBI" id="CHEBI:71302"/>
        <dbReference type="ChEBI" id="CHEBI:71310"/>
        <dbReference type="EC" id="2.7.7.77"/>
    </reaction>
</comment>
<dbReference type="PANTHER" id="PTHR19136">
    <property type="entry name" value="MOLYBDENUM COFACTOR GUANYLYLTRANSFERASE"/>
    <property type="match status" value="1"/>
</dbReference>
<comment type="subcellular location">
    <subcellularLocation>
        <location evidence="8">Cytoplasm</location>
    </subcellularLocation>
</comment>
<accession>A0A8J7M1V8</accession>
<proteinExistence type="inferred from homology"/>
<dbReference type="GO" id="GO:1902758">
    <property type="term" value="P:bis(molybdopterin guanine dinucleotide)molybdenum biosynthetic process"/>
    <property type="evidence" value="ECO:0007669"/>
    <property type="project" value="TreeGrafter"/>
</dbReference>
<evidence type="ECO:0000256" key="7">
    <source>
        <dbReference type="ARBA" id="ARBA00023150"/>
    </source>
</evidence>
<protein>
    <recommendedName>
        <fullName evidence="8">Probable molybdenum cofactor guanylyltransferase</fullName>
        <shortName evidence="8">MoCo guanylyltransferase</shortName>
        <ecNumber evidence="8">2.7.7.77</ecNumber>
    </recommendedName>
    <alternativeName>
        <fullName evidence="8">GTP:molybdopterin guanylyltransferase</fullName>
    </alternativeName>
    <alternativeName>
        <fullName evidence="8">Mo-MPT guanylyltransferase</fullName>
    </alternativeName>
    <alternativeName>
        <fullName evidence="8">Molybdopterin guanylyltransferase</fullName>
    </alternativeName>
    <alternativeName>
        <fullName evidence="8">Molybdopterin-guanine dinucleotide synthase</fullName>
        <shortName evidence="8">MGD synthase</shortName>
    </alternativeName>
</protein>
<dbReference type="GO" id="GO:0046872">
    <property type="term" value="F:metal ion binding"/>
    <property type="evidence" value="ECO:0007669"/>
    <property type="project" value="UniProtKB-KW"/>
</dbReference>
<evidence type="ECO:0000313" key="10">
    <source>
        <dbReference type="EMBL" id="MBJ6727122.1"/>
    </source>
</evidence>
<dbReference type="GO" id="GO:0061603">
    <property type="term" value="F:molybdenum cofactor guanylyltransferase activity"/>
    <property type="evidence" value="ECO:0007669"/>
    <property type="project" value="UniProtKB-EC"/>
</dbReference>
<feature type="binding site" evidence="8">
    <location>
        <begin position="33"/>
        <end position="35"/>
    </location>
    <ligand>
        <name>GTP</name>
        <dbReference type="ChEBI" id="CHEBI:37565"/>
    </ligand>
</feature>
<evidence type="ECO:0000256" key="3">
    <source>
        <dbReference type="ARBA" id="ARBA00022723"/>
    </source>
</evidence>
<dbReference type="InterPro" id="IPR029044">
    <property type="entry name" value="Nucleotide-diphossugar_trans"/>
</dbReference>
<evidence type="ECO:0000256" key="8">
    <source>
        <dbReference type="HAMAP-Rule" id="MF_00316"/>
    </source>
</evidence>
<dbReference type="HAMAP" id="MF_00316">
    <property type="entry name" value="MobA"/>
    <property type="match status" value="1"/>
</dbReference>
<evidence type="ECO:0000313" key="11">
    <source>
        <dbReference type="Proteomes" id="UP000636888"/>
    </source>
</evidence>
<dbReference type="GO" id="GO:0005737">
    <property type="term" value="C:cytoplasm"/>
    <property type="evidence" value="ECO:0007669"/>
    <property type="project" value="UniProtKB-SubCell"/>
</dbReference>
<evidence type="ECO:0000256" key="6">
    <source>
        <dbReference type="ARBA" id="ARBA00023134"/>
    </source>
</evidence>
<dbReference type="Proteomes" id="UP000636888">
    <property type="component" value="Unassembled WGS sequence"/>
</dbReference>
<sequence length="224" mass="24842">MFGIDRIGGAPADENLGHAAGPELLPNVTGVILAGGQSRRMGSNKAVLPYGGVPLIERIYRQMSELFVETVVVTNTPELYPFLPCPKVKDQYPGMGPLAGIHAALNYSRTRYIAVVACDMPWISTRLIRELAGFRDGSDVILPEGDHGLEPLHAIYSKECIPFIEESLNADRRRIVSFFDRVKVQVMTLDQTSQIEPSLRAFRNINTVQEYQQSLENQVIGSTR</sequence>
<dbReference type="Gene3D" id="3.90.550.10">
    <property type="entry name" value="Spore Coat Polysaccharide Biosynthesis Protein SpsA, Chain A"/>
    <property type="match status" value="1"/>
</dbReference>
<keyword evidence="1 8" id="KW-0963">Cytoplasm</keyword>